<keyword evidence="2 4" id="KW-0328">Glycosyltransferase</keyword>
<dbReference type="Gene3D" id="3.40.50.2000">
    <property type="entry name" value="Glycogen Phosphorylase B"/>
    <property type="match status" value="2"/>
</dbReference>
<dbReference type="AlphaFoldDB" id="A0A6P5WW52"/>
<dbReference type="SUPFAM" id="SSF53756">
    <property type="entry name" value="UDP-Glycosyltransferase/glycogen phosphorylase"/>
    <property type="match status" value="1"/>
</dbReference>
<dbReference type="PANTHER" id="PTHR48047">
    <property type="entry name" value="GLYCOSYLTRANSFERASE"/>
    <property type="match status" value="1"/>
</dbReference>
<name>A0A6P5WW52_DURZI</name>
<organism evidence="6 7">
    <name type="scientific">Durio zibethinus</name>
    <name type="common">Durian</name>
    <dbReference type="NCBI Taxonomy" id="66656"/>
    <lineage>
        <taxon>Eukaryota</taxon>
        <taxon>Viridiplantae</taxon>
        <taxon>Streptophyta</taxon>
        <taxon>Embryophyta</taxon>
        <taxon>Tracheophyta</taxon>
        <taxon>Spermatophyta</taxon>
        <taxon>Magnoliopsida</taxon>
        <taxon>eudicotyledons</taxon>
        <taxon>Gunneridae</taxon>
        <taxon>Pentapetalae</taxon>
        <taxon>rosids</taxon>
        <taxon>malvids</taxon>
        <taxon>Malvales</taxon>
        <taxon>Malvaceae</taxon>
        <taxon>Helicteroideae</taxon>
        <taxon>Durio</taxon>
    </lineage>
</organism>
<gene>
    <name evidence="7" type="primary">LOC111277708</name>
</gene>
<dbReference type="FunFam" id="3.40.50.2000:FF:000103">
    <property type="entry name" value="Glycosyltransferase"/>
    <property type="match status" value="1"/>
</dbReference>
<dbReference type="KEGG" id="dzi:111277708"/>
<evidence type="ECO:0000256" key="4">
    <source>
        <dbReference type="RuleBase" id="RU003718"/>
    </source>
</evidence>
<evidence type="ECO:0000256" key="5">
    <source>
        <dbReference type="RuleBase" id="RU362057"/>
    </source>
</evidence>
<dbReference type="EC" id="2.4.1.-" evidence="5"/>
<evidence type="ECO:0000313" key="7">
    <source>
        <dbReference type="RefSeq" id="XP_022719857.1"/>
    </source>
</evidence>
<reference evidence="7" key="1">
    <citation type="submission" date="2025-08" db="UniProtKB">
        <authorList>
            <consortium name="RefSeq"/>
        </authorList>
    </citation>
    <scope>IDENTIFICATION</scope>
    <source>
        <tissue evidence="7">Fruit stalk</tissue>
    </source>
</reference>
<keyword evidence="6" id="KW-1185">Reference proteome</keyword>
<evidence type="ECO:0000256" key="3">
    <source>
        <dbReference type="ARBA" id="ARBA00022679"/>
    </source>
</evidence>
<dbReference type="PROSITE" id="PS00375">
    <property type="entry name" value="UDPGT"/>
    <property type="match status" value="1"/>
</dbReference>
<evidence type="ECO:0000313" key="6">
    <source>
        <dbReference type="Proteomes" id="UP000515121"/>
    </source>
</evidence>
<comment type="similarity">
    <text evidence="1 4">Belongs to the UDP-glycosyltransferase family.</text>
</comment>
<dbReference type="GO" id="GO:0035251">
    <property type="term" value="F:UDP-glucosyltransferase activity"/>
    <property type="evidence" value="ECO:0007669"/>
    <property type="project" value="TreeGrafter"/>
</dbReference>
<dbReference type="Proteomes" id="UP000515121">
    <property type="component" value="Unplaced"/>
</dbReference>
<dbReference type="GeneID" id="111277708"/>
<keyword evidence="3 4" id="KW-0808">Transferase</keyword>
<accession>A0A6P5WW52</accession>
<evidence type="ECO:0000256" key="1">
    <source>
        <dbReference type="ARBA" id="ARBA00009995"/>
    </source>
</evidence>
<sequence length="507" mass="56507">MGSSSEHIVMLPMMAQGHLIPFLALARKIHQLTRFNITIATTPLNIQYLRSSIYEDSSPTIETDSSGIHLAELLPFGSVVDQSKPSNTDLNAENLPLDRMAEIFSLTTSLEAPFRRLLLDINKKEGRPPLCTISDIFMGWAVDAAKSVGTVNVTFISTGAYGGLAYFSLWLNLPHRQADCEEFTMPGFPDRCRFHISQFHKFIRMADGADQWSRLLQPQISQTFQSFGFLCHTAEEVEPHALEWFRDYIKLPVWAIGPLLPTTMVRKSSCSGSSISKHRAGKEPGISPERCVEWLDLQSPDSVLYVSFGSQNTISPSQMMELAKGLEDSRNPFIWVIRPPLGFDMTGEFKAEWLPEGFEECISKRKQGLLVEKWAPQLDILLHKSTGAFLSHCGWNSVLESLSQGVPIIGWPLAGEQAFNSKMLMEEMGVSVELTTGHDRAIEAKEVKKVIEMVMDKNGKGGEMRKKAVEIAHKIRAAVVEEGGDQKGSSITALEDFISAILTRRFS</sequence>
<dbReference type="FunFam" id="3.40.50.2000:FF:000064">
    <property type="entry name" value="Glycosyltransferase"/>
    <property type="match status" value="1"/>
</dbReference>
<protein>
    <recommendedName>
        <fullName evidence="5">Glycosyltransferase</fullName>
        <ecNumber evidence="5">2.4.1.-</ecNumber>
    </recommendedName>
</protein>
<proteinExistence type="inferred from homology"/>
<dbReference type="InterPro" id="IPR035595">
    <property type="entry name" value="UDP_glycos_trans_CS"/>
</dbReference>
<dbReference type="Pfam" id="PF00201">
    <property type="entry name" value="UDPGT"/>
    <property type="match status" value="1"/>
</dbReference>
<dbReference type="CDD" id="cd03784">
    <property type="entry name" value="GT1_Gtf-like"/>
    <property type="match status" value="1"/>
</dbReference>
<dbReference type="InterPro" id="IPR002213">
    <property type="entry name" value="UDP_glucos_trans"/>
</dbReference>
<dbReference type="PANTHER" id="PTHR48047:SF107">
    <property type="entry name" value="UDP-GLYCOSYLTRANSFERASE 92A1-LIKE"/>
    <property type="match status" value="1"/>
</dbReference>
<evidence type="ECO:0000256" key="2">
    <source>
        <dbReference type="ARBA" id="ARBA00022676"/>
    </source>
</evidence>
<dbReference type="OrthoDB" id="5835829at2759"/>
<dbReference type="RefSeq" id="XP_022719857.1">
    <property type="nucleotide sequence ID" value="XM_022864122.1"/>
</dbReference>